<organism evidence="1 2">
    <name type="scientific">Eumeta variegata</name>
    <name type="common">Bagworm moth</name>
    <name type="synonym">Eumeta japonica</name>
    <dbReference type="NCBI Taxonomy" id="151549"/>
    <lineage>
        <taxon>Eukaryota</taxon>
        <taxon>Metazoa</taxon>
        <taxon>Ecdysozoa</taxon>
        <taxon>Arthropoda</taxon>
        <taxon>Hexapoda</taxon>
        <taxon>Insecta</taxon>
        <taxon>Pterygota</taxon>
        <taxon>Neoptera</taxon>
        <taxon>Endopterygota</taxon>
        <taxon>Lepidoptera</taxon>
        <taxon>Glossata</taxon>
        <taxon>Ditrysia</taxon>
        <taxon>Tineoidea</taxon>
        <taxon>Psychidae</taxon>
        <taxon>Oiketicinae</taxon>
        <taxon>Eumeta</taxon>
    </lineage>
</organism>
<dbReference type="EMBL" id="BGZK01000006">
    <property type="protein sequence ID" value="GBP00657.1"/>
    <property type="molecule type" value="Genomic_DNA"/>
</dbReference>
<proteinExistence type="predicted"/>
<evidence type="ECO:0000313" key="2">
    <source>
        <dbReference type="Proteomes" id="UP000299102"/>
    </source>
</evidence>
<comment type="caution">
    <text evidence="1">The sequence shown here is derived from an EMBL/GenBank/DDBJ whole genome shotgun (WGS) entry which is preliminary data.</text>
</comment>
<evidence type="ECO:0000313" key="1">
    <source>
        <dbReference type="EMBL" id="GBP00657.1"/>
    </source>
</evidence>
<reference evidence="1 2" key="1">
    <citation type="journal article" date="2019" name="Commun. Biol.">
        <title>The bagworm genome reveals a unique fibroin gene that provides high tensile strength.</title>
        <authorList>
            <person name="Kono N."/>
            <person name="Nakamura H."/>
            <person name="Ohtoshi R."/>
            <person name="Tomita M."/>
            <person name="Numata K."/>
            <person name="Arakawa K."/>
        </authorList>
    </citation>
    <scope>NUCLEOTIDE SEQUENCE [LARGE SCALE GENOMIC DNA]</scope>
</reference>
<sequence length="173" mass="19414">MSNDNEAIISEAVIVIKYSDRIPPILFSHPKFTAVRIGMATVQRANLYRCEISHRKRRIGVNSAHPQEIADSHIHQGARSVKTTNTTSLAGRCHAMWTLHDSVRRINNLTLPVYNYPVSESSSGPFPPPIPHLYPFIRNPIPTQKIGNVSMGGNDHLLSKGWQAHLFLEYAIK</sequence>
<accession>A0A4C1SH07</accession>
<protein>
    <submittedName>
        <fullName evidence="1">Uncharacterized protein</fullName>
    </submittedName>
</protein>
<dbReference type="AlphaFoldDB" id="A0A4C1SH07"/>
<keyword evidence="2" id="KW-1185">Reference proteome</keyword>
<name>A0A4C1SH07_EUMVA</name>
<dbReference type="Proteomes" id="UP000299102">
    <property type="component" value="Unassembled WGS sequence"/>
</dbReference>
<gene>
    <name evidence="1" type="ORF">EVAR_76921_1</name>
</gene>